<evidence type="ECO:0000256" key="2">
    <source>
        <dbReference type="ARBA" id="ARBA00022679"/>
    </source>
</evidence>
<keyword evidence="2 4" id="KW-0808">Transferase</keyword>
<accession>A0ABN4ASV0</accession>
<dbReference type="InterPro" id="IPR018197">
    <property type="entry name" value="Glycerate_kinase_RE-like"/>
</dbReference>
<geneLocation type="plasmid" evidence="5 6">
    <name>pEMTOL04</name>
</geneLocation>
<sequence>MKILISPDKFKDAATAADICIALEKGIKSTFPEAVCTLKPLADGGEGTLESISLALNAQWISCLTQDPFFNPIEAKYLLLPEKKMAVIETARASGIELIKPENRNCMLTSSIGTGILIRDAIEKGATEIVLTVGGTATNDAAIGIASALGVRYFDKDGESLLPIGQNLRYIHKIDDSELVFNRNKVSFIIATDVENPFYGQKGAAHVFSRQKGADEESVLLLDSGLKNYASVLEKHTQINPQNITGSGAGGGIGGGVAALFGAKIISAADWIIKLNDIEKHISESQILITGEGKIDSQTWEGKLISRLLNLASNYQVPVIAICGTLQDVEKIAQQPNVMYATSILKSPMTLEKAIVETLDLVEKQGILLGKLMKKLKSSHEVGS</sequence>
<organism evidence="5 6">
    <name type="scientific">Emticicia oligotrophica (strain DSM 17448 / CIP 109782 / MTCC 6937 / GPTSA100-15)</name>
    <dbReference type="NCBI Taxonomy" id="929562"/>
    <lineage>
        <taxon>Bacteria</taxon>
        <taxon>Pseudomonadati</taxon>
        <taxon>Bacteroidota</taxon>
        <taxon>Cytophagia</taxon>
        <taxon>Cytophagales</taxon>
        <taxon>Leadbetterellaceae</taxon>
        <taxon>Emticicia</taxon>
    </lineage>
</organism>
<reference evidence="5 6" key="1">
    <citation type="submission" date="2011-07" db="EMBL/GenBank/DDBJ databases">
        <title>The complete genome of plasmid 4 of Emticicia oligotrophica DSM 17448.</title>
        <authorList>
            <consortium name="US DOE Joint Genome Institute (JGI-PGF)"/>
            <person name="Lucas S."/>
            <person name="Han J."/>
            <person name="Lapidus A."/>
            <person name="Bruce D."/>
            <person name="Goodwin L."/>
            <person name="Pitluck S."/>
            <person name="Peters L."/>
            <person name="Kyrpides N."/>
            <person name="Mavromatis K."/>
            <person name="Ivanova N."/>
            <person name="Ovchinnikova G."/>
            <person name="Teshima H."/>
            <person name="Detter J.C."/>
            <person name="Tapia R."/>
            <person name="Han C."/>
            <person name="Land M."/>
            <person name="Hauser L."/>
            <person name="Markowitz V."/>
            <person name="Cheng J.-F."/>
            <person name="Hugenholtz P."/>
            <person name="Woyke T."/>
            <person name="Wu D."/>
            <person name="Tindall B."/>
            <person name="Pomrenke H."/>
            <person name="Brambilla E."/>
            <person name="Klenk H.-P."/>
            <person name="Eisen J.A."/>
        </authorList>
    </citation>
    <scope>NUCLEOTIDE SEQUENCE [LARGE SCALE GENOMIC DNA]</scope>
    <source>
        <strain evidence="6">DSM 17448 / GPTSA100-15</strain>
        <plasmid evidence="5 6">pEMTOL04</plasmid>
    </source>
</reference>
<dbReference type="Gene3D" id="3.90.1510.10">
    <property type="entry name" value="Glycerate kinase, domain 2"/>
    <property type="match status" value="1"/>
</dbReference>
<evidence type="ECO:0000256" key="1">
    <source>
        <dbReference type="ARBA" id="ARBA00006284"/>
    </source>
</evidence>
<evidence type="ECO:0000313" key="6">
    <source>
        <dbReference type="Proteomes" id="UP000002875"/>
    </source>
</evidence>
<keyword evidence="6" id="KW-1185">Reference proteome</keyword>
<dbReference type="Proteomes" id="UP000002875">
    <property type="component" value="Plasmid pEMTOL04"/>
</dbReference>
<comment type="similarity">
    <text evidence="1 4">Belongs to the glycerate kinase type-1 family.</text>
</comment>
<dbReference type="PANTHER" id="PTHR21599:SF0">
    <property type="entry name" value="GLYCERATE KINASE"/>
    <property type="match status" value="1"/>
</dbReference>
<dbReference type="InterPro" id="IPR018193">
    <property type="entry name" value="Glyc_kinase_flavodox-like_fold"/>
</dbReference>
<dbReference type="NCBIfam" id="TIGR00045">
    <property type="entry name" value="glycerate kinase"/>
    <property type="match status" value="1"/>
</dbReference>
<protein>
    <submittedName>
        <fullName evidence="5">Glycerate kinase</fullName>
    </submittedName>
</protein>
<dbReference type="Pfam" id="PF02595">
    <property type="entry name" value="Gly_kinase"/>
    <property type="match status" value="1"/>
</dbReference>
<evidence type="ECO:0000256" key="4">
    <source>
        <dbReference type="PIRNR" id="PIRNR006078"/>
    </source>
</evidence>
<evidence type="ECO:0000256" key="3">
    <source>
        <dbReference type="ARBA" id="ARBA00022777"/>
    </source>
</evidence>
<dbReference type="PANTHER" id="PTHR21599">
    <property type="entry name" value="GLYCERATE KINASE"/>
    <property type="match status" value="1"/>
</dbReference>
<dbReference type="Gene3D" id="3.40.50.10350">
    <property type="entry name" value="Glycerate kinase, domain 1"/>
    <property type="match status" value="1"/>
</dbReference>
<dbReference type="InterPro" id="IPR036129">
    <property type="entry name" value="Glycerate_kinase_sf"/>
</dbReference>
<dbReference type="RefSeq" id="WP_015026395.1">
    <property type="nucleotide sequence ID" value="NC_018744.1"/>
</dbReference>
<keyword evidence="3 4" id="KW-0418">Kinase</keyword>
<gene>
    <name evidence="5" type="ordered locus">Emtol_0045</name>
</gene>
<dbReference type="InterPro" id="IPR004381">
    <property type="entry name" value="Glycerate_kinase"/>
</dbReference>
<evidence type="ECO:0000313" key="5">
    <source>
        <dbReference type="EMBL" id="AFK05729.1"/>
    </source>
</evidence>
<dbReference type="PIRSF" id="PIRSF006078">
    <property type="entry name" value="GlxK"/>
    <property type="match status" value="1"/>
</dbReference>
<proteinExistence type="inferred from homology"/>
<dbReference type="EMBL" id="CP002965">
    <property type="protein sequence ID" value="AFK05729.1"/>
    <property type="molecule type" value="Genomic_DNA"/>
</dbReference>
<dbReference type="SUPFAM" id="SSF110738">
    <property type="entry name" value="Glycerate kinase I"/>
    <property type="match status" value="1"/>
</dbReference>
<name>A0ABN4ASV0_EMTOG</name>
<keyword evidence="5" id="KW-0614">Plasmid</keyword>
<dbReference type="GO" id="GO:0016301">
    <property type="term" value="F:kinase activity"/>
    <property type="evidence" value="ECO:0007669"/>
    <property type="project" value="UniProtKB-KW"/>
</dbReference>